<reference evidence="2" key="1">
    <citation type="submission" date="2025-08" db="UniProtKB">
        <authorList>
            <consortium name="Ensembl"/>
        </authorList>
    </citation>
    <scope>IDENTIFICATION</scope>
</reference>
<evidence type="ECO:0000256" key="1">
    <source>
        <dbReference type="SAM" id="Phobius"/>
    </source>
</evidence>
<keyword evidence="1" id="KW-0472">Membrane</keyword>
<dbReference type="Gene3D" id="3.30.420.10">
    <property type="entry name" value="Ribonuclease H-like superfamily/Ribonuclease H"/>
    <property type="match status" value="1"/>
</dbReference>
<feature type="transmembrane region" description="Helical" evidence="1">
    <location>
        <begin position="6"/>
        <end position="27"/>
    </location>
</feature>
<evidence type="ECO:0000313" key="2">
    <source>
        <dbReference type="Ensembl" id="ENSSTUP00000000644.1"/>
    </source>
</evidence>
<dbReference type="GO" id="GO:0003676">
    <property type="term" value="F:nucleic acid binding"/>
    <property type="evidence" value="ECO:0007669"/>
    <property type="project" value="InterPro"/>
</dbReference>
<dbReference type="AlphaFoldDB" id="A0A673VKC6"/>
<dbReference type="InParanoid" id="A0A673VKC6"/>
<protein>
    <submittedName>
        <fullName evidence="2">Uncharacterized protein</fullName>
    </submittedName>
</protein>
<accession>A0A673VKC6</accession>
<dbReference type="Proteomes" id="UP000472277">
    <property type="component" value="Chromosome 6"/>
</dbReference>
<dbReference type="Ensembl" id="ENSSTUT00000000703.1">
    <property type="protein sequence ID" value="ENSSTUP00000000644.1"/>
    <property type="gene ID" value="ENSSTUG00000000373.1"/>
</dbReference>
<reference evidence="2" key="2">
    <citation type="submission" date="2025-09" db="UniProtKB">
        <authorList>
            <consortium name="Ensembl"/>
        </authorList>
    </citation>
    <scope>IDENTIFICATION</scope>
</reference>
<dbReference type="InterPro" id="IPR036397">
    <property type="entry name" value="RNaseH_sf"/>
</dbReference>
<keyword evidence="3" id="KW-1185">Reference proteome</keyword>
<sequence length="61" mass="6676">SDVRIWFGGGGIMVWGCFSWFGLGPLVPVKGNLNATAYNDILDHSFKAKSKKIKAKSNLFS</sequence>
<organism evidence="2 3">
    <name type="scientific">Salmo trutta</name>
    <name type="common">Brown trout</name>
    <dbReference type="NCBI Taxonomy" id="8032"/>
    <lineage>
        <taxon>Eukaryota</taxon>
        <taxon>Metazoa</taxon>
        <taxon>Chordata</taxon>
        <taxon>Craniata</taxon>
        <taxon>Vertebrata</taxon>
        <taxon>Euteleostomi</taxon>
        <taxon>Actinopterygii</taxon>
        <taxon>Neopterygii</taxon>
        <taxon>Teleostei</taxon>
        <taxon>Protacanthopterygii</taxon>
        <taxon>Salmoniformes</taxon>
        <taxon>Salmonidae</taxon>
        <taxon>Salmoninae</taxon>
        <taxon>Salmo</taxon>
    </lineage>
</organism>
<proteinExistence type="predicted"/>
<name>A0A673VKC6_SALTR</name>
<dbReference type="GeneTree" id="ENSGT00970000196811"/>
<keyword evidence="1" id="KW-1133">Transmembrane helix</keyword>
<keyword evidence="1" id="KW-0812">Transmembrane</keyword>
<evidence type="ECO:0000313" key="3">
    <source>
        <dbReference type="Proteomes" id="UP000472277"/>
    </source>
</evidence>